<keyword evidence="2" id="KW-1185">Reference proteome</keyword>
<name>A0ABR2PDI9_9ROSI</name>
<evidence type="ECO:0000313" key="2">
    <source>
        <dbReference type="Proteomes" id="UP001396334"/>
    </source>
</evidence>
<dbReference type="EMBL" id="JBBPBN010000063">
    <property type="protein sequence ID" value="KAK8986469.1"/>
    <property type="molecule type" value="Genomic_DNA"/>
</dbReference>
<dbReference type="Proteomes" id="UP001396334">
    <property type="component" value="Unassembled WGS sequence"/>
</dbReference>
<evidence type="ECO:0000313" key="1">
    <source>
        <dbReference type="EMBL" id="KAK8986469.1"/>
    </source>
</evidence>
<reference evidence="1 2" key="1">
    <citation type="journal article" date="2024" name="G3 (Bethesda)">
        <title>Genome assembly of Hibiscus sabdariffa L. provides insights into metabolisms of medicinal natural products.</title>
        <authorList>
            <person name="Kim T."/>
        </authorList>
    </citation>
    <scope>NUCLEOTIDE SEQUENCE [LARGE SCALE GENOMIC DNA]</scope>
    <source>
        <strain evidence="1">TK-2024</strain>
        <tissue evidence="1">Old leaves</tissue>
    </source>
</reference>
<comment type="caution">
    <text evidence="1">The sequence shown here is derived from an EMBL/GenBank/DDBJ whole genome shotgun (WGS) entry which is preliminary data.</text>
</comment>
<protein>
    <submittedName>
        <fullName evidence="1">Uncharacterized protein</fullName>
    </submittedName>
</protein>
<organism evidence="1 2">
    <name type="scientific">Hibiscus sabdariffa</name>
    <name type="common">roselle</name>
    <dbReference type="NCBI Taxonomy" id="183260"/>
    <lineage>
        <taxon>Eukaryota</taxon>
        <taxon>Viridiplantae</taxon>
        <taxon>Streptophyta</taxon>
        <taxon>Embryophyta</taxon>
        <taxon>Tracheophyta</taxon>
        <taxon>Spermatophyta</taxon>
        <taxon>Magnoliopsida</taxon>
        <taxon>eudicotyledons</taxon>
        <taxon>Gunneridae</taxon>
        <taxon>Pentapetalae</taxon>
        <taxon>rosids</taxon>
        <taxon>malvids</taxon>
        <taxon>Malvales</taxon>
        <taxon>Malvaceae</taxon>
        <taxon>Malvoideae</taxon>
        <taxon>Hibiscus</taxon>
    </lineage>
</organism>
<gene>
    <name evidence="1" type="ORF">V6N11_010025</name>
</gene>
<sequence length="88" mass="9674">MASTISRAAATLSLERPPTTFSIPHSSVNLSPTRCTSHFIIPSSSKSSLFGRRFHALCHEDGRRRLSRPMRIALPLVTQIVPFPSSIS</sequence>
<proteinExistence type="predicted"/>
<accession>A0ABR2PDI9</accession>